<proteinExistence type="predicted"/>
<sequence length="95" mass="10515">MPTPTRISTPKACRKCRETVTESIRTIHTPSLLPSPHKDSHHRPHPHRSKVPTAPENPLGMASISPHPQKPSPRPKTSAITKTQISPYEHVDAPN</sequence>
<evidence type="ECO:0000256" key="1">
    <source>
        <dbReference type="SAM" id="MobiDB-lite"/>
    </source>
</evidence>
<dbReference type="EMBL" id="VYYT01000168">
    <property type="protein sequence ID" value="KAK2760550.1"/>
    <property type="molecule type" value="Genomic_DNA"/>
</dbReference>
<gene>
    <name evidence="2" type="ORF">CKAH01_05236</name>
</gene>
<accession>A0AAD9YFL1</accession>
<organism evidence="2 3">
    <name type="scientific">Colletotrichum kahawae</name>
    <name type="common">Coffee berry disease fungus</name>
    <dbReference type="NCBI Taxonomy" id="34407"/>
    <lineage>
        <taxon>Eukaryota</taxon>
        <taxon>Fungi</taxon>
        <taxon>Dikarya</taxon>
        <taxon>Ascomycota</taxon>
        <taxon>Pezizomycotina</taxon>
        <taxon>Sordariomycetes</taxon>
        <taxon>Hypocreomycetidae</taxon>
        <taxon>Glomerellales</taxon>
        <taxon>Glomerellaceae</taxon>
        <taxon>Colletotrichum</taxon>
        <taxon>Colletotrichum gloeosporioides species complex</taxon>
    </lineage>
</organism>
<comment type="caution">
    <text evidence="2">The sequence shown here is derived from an EMBL/GenBank/DDBJ whole genome shotgun (WGS) entry which is preliminary data.</text>
</comment>
<protein>
    <submittedName>
        <fullName evidence="2">Uncharacterized protein</fullName>
    </submittedName>
</protein>
<evidence type="ECO:0000313" key="2">
    <source>
        <dbReference type="EMBL" id="KAK2760550.1"/>
    </source>
</evidence>
<feature type="region of interest" description="Disordered" evidence="1">
    <location>
        <begin position="1"/>
        <end position="95"/>
    </location>
</feature>
<dbReference type="Proteomes" id="UP001281614">
    <property type="component" value="Unassembled WGS sequence"/>
</dbReference>
<feature type="compositionally biased region" description="Basic residues" evidence="1">
    <location>
        <begin position="39"/>
        <end position="50"/>
    </location>
</feature>
<dbReference type="AlphaFoldDB" id="A0AAD9YFL1"/>
<evidence type="ECO:0000313" key="3">
    <source>
        <dbReference type="Proteomes" id="UP001281614"/>
    </source>
</evidence>
<reference evidence="2" key="1">
    <citation type="submission" date="2023-02" db="EMBL/GenBank/DDBJ databases">
        <title>Colletotrichum kahawae CIFC_Que2 genome sequencing and assembly.</title>
        <authorList>
            <person name="Baroncelli R."/>
        </authorList>
    </citation>
    <scope>NUCLEOTIDE SEQUENCE</scope>
    <source>
        <strain evidence="2">CIFC_Que2</strain>
    </source>
</reference>
<name>A0AAD9YFL1_COLKA</name>
<keyword evidence="3" id="KW-1185">Reference proteome</keyword>